<evidence type="ECO:0000313" key="3">
    <source>
        <dbReference type="Proteomes" id="UP001185631"/>
    </source>
</evidence>
<gene>
    <name evidence="2" type="ORF">RAE13_07135</name>
</gene>
<evidence type="ECO:0000313" key="2">
    <source>
        <dbReference type="EMBL" id="MDV2424180.1"/>
    </source>
</evidence>
<accession>A0ABU3W7Z0</accession>
<name>A0ABU3W7Z0_9CORY</name>
<feature type="non-terminal residue" evidence="2">
    <location>
        <position position="1"/>
    </location>
</feature>
<feature type="compositionally biased region" description="Polar residues" evidence="1">
    <location>
        <begin position="1"/>
        <end position="20"/>
    </location>
</feature>
<feature type="region of interest" description="Disordered" evidence="1">
    <location>
        <begin position="1"/>
        <end position="26"/>
    </location>
</feature>
<evidence type="ECO:0000256" key="1">
    <source>
        <dbReference type="SAM" id="MobiDB-lite"/>
    </source>
</evidence>
<protein>
    <submittedName>
        <fullName evidence="2">Uncharacterized protein</fullName>
    </submittedName>
</protein>
<dbReference type="RefSeq" id="WP_316987073.1">
    <property type="nucleotide sequence ID" value="NZ_JAVBID010000008.1"/>
</dbReference>
<organism evidence="2 3">
    <name type="scientific">Corynebacterium curieae</name>
    <dbReference type="NCBI Taxonomy" id="2913500"/>
    <lineage>
        <taxon>Bacteria</taxon>
        <taxon>Bacillati</taxon>
        <taxon>Actinomycetota</taxon>
        <taxon>Actinomycetes</taxon>
        <taxon>Mycobacteriales</taxon>
        <taxon>Corynebacteriaceae</taxon>
        <taxon>Corynebacterium</taxon>
    </lineage>
</organism>
<dbReference type="Proteomes" id="UP001185631">
    <property type="component" value="Unassembled WGS sequence"/>
</dbReference>
<dbReference type="EMBL" id="JAVBID010000008">
    <property type="protein sequence ID" value="MDV2424180.1"/>
    <property type="molecule type" value="Genomic_DNA"/>
</dbReference>
<reference evidence="2 3" key="1">
    <citation type="submission" date="2023-08" db="EMBL/GenBank/DDBJ databases">
        <title>Genomic characterization of the C. tuberculostearicum species complex, a ubiquitous member of the human skin microbiome.</title>
        <authorList>
            <person name="Ahmed N."/>
            <person name="Deming C."/>
            <person name="Conlan S."/>
            <person name="Segre J."/>
        </authorList>
    </citation>
    <scope>NUCLEOTIDE SEQUENCE [LARGE SCALE GENOMIC DNA]</scope>
    <source>
        <strain evidence="2 3">CTNIH19</strain>
    </source>
</reference>
<keyword evidence="3" id="KW-1185">Reference proteome</keyword>
<sequence length="106" mass="12103">GTHQPTNHQTAHWQTNQSTHNHAHKNKKVHWHTIEFSNIITTQQPHTPWHAAHCEQKELCFVRACFPIATSARNTHRSCGALSVALTHIKLHTTQNKHKSPGQVLF</sequence>
<comment type="caution">
    <text evidence="2">The sequence shown here is derived from an EMBL/GenBank/DDBJ whole genome shotgun (WGS) entry which is preliminary data.</text>
</comment>
<proteinExistence type="predicted"/>